<evidence type="ECO:0000313" key="3">
    <source>
        <dbReference type="Proteomes" id="UP000324241"/>
    </source>
</evidence>
<dbReference type="GO" id="GO:0016740">
    <property type="term" value="F:transferase activity"/>
    <property type="evidence" value="ECO:0007669"/>
    <property type="project" value="InterPro"/>
</dbReference>
<dbReference type="AlphaFoldDB" id="A0A5M9MJ55"/>
<dbReference type="Proteomes" id="UP000324241">
    <property type="component" value="Unassembled WGS sequence"/>
</dbReference>
<comment type="caution">
    <text evidence="2">The sequence shown here is derived from an EMBL/GenBank/DDBJ whole genome shotgun (WGS) entry which is preliminary data.</text>
</comment>
<accession>A0A5M9MJ55</accession>
<proteinExistence type="predicted"/>
<feature type="domain" description="Starter acyltransferase (SAT)" evidence="1">
    <location>
        <begin position="25"/>
        <end position="255"/>
    </location>
</feature>
<dbReference type="VEuPathDB" id="FungiDB:EYZ11_005449"/>
<dbReference type="EMBL" id="QUQM01000004">
    <property type="protein sequence ID" value="KAA8647041.1"/>
    <property type="molecule type" value="Genomic_DNA"/>
</dbReference>
<dbReference type="RefSeq" id="XP_033426402.1">
    <property type="nucleotide sequence ID" value="XM_033570370.1"/>
</dbReference>
<organism evidence="2 3">
    <name type="scientific">Aspergillus tanneri</name>
    <dbReference type="NCBI Taxonomy" id="1220188"/>
    <lineage>
        <taxon>Eukaryota</taxon>
        <taxon>Fungi</taxon>
        <taxon>Dikarya</taxon>
        <taxon>Ascomycota</taxon>
        <taxon>Pezizomycotina</taxon>
        <taxon>Eurotiomycetes</taxon>
        <taxon>Eurotiomycetidae</taxon>
        <taxon>Eurotiales</taxon>
        <taxon>Aspergillaceae</taxon>
        <taxon>Aspergillus</taxon>
        <taxon>Aspergillus subgen. Circumdati</taxon>
    </lineage>
</organism>
<name>A0A5M9MJ55_9EURO</name>
<dbReference type="OrthoDB" id="4953895at2759"/>
<protein>
    <recommendedName>
        <fullName evidence="1">Starter acyltransferase (SAT) domain-containing protein</fullName>
    </recommendedName>
</protein>
<dbReference type="InterPro" id="IPR032088">
    <property type="entry name" value="SAT"/>
</dbReference>
<dbReference type="Gene3D" id="3.40.366.10">
    <property type="entry name" value="Malonyl-Coenzyme A Acyl Carrier Protein, domain 2"/>
    <property type="match status" value="1"/>
</dbReference>
<evidence type="ECO:0000259" key="1">
    <source>
        <dbReference type="Pfam" id="PF16073"/>
    </source>
</evidence>
<reference evidence="2 3" key="1">
    <citation type="submission" date="2019-08" db="EMBL/GenBank/DDBJ databases">
        <title>The genome sequence of a newly discovered highly antifungal drug resistant Aspergillus species, Aspergillus tanneri NIH 1004.</title>
        <authorList>
            <person name="Mounaud S."/>
            <person name="Singh I."/>
            <person name="Joardar V."/>
            <person name="Pakala S."/>
            <person name="Pakala S."/>
            <person name="Venepally P."/>
            <person name="Chung J.K."/>
            <person name="Losada L."/>
            <person name="Nierman W.C."/>
        </authorList>
    </citation>
    <scope>NUCLEOTIDE SEQUENCE [LARGE SCALE GENOMIC DNA]</scope>
    <source>
        <strain evidence="2 3">NIH1004</strain>
    </source>
</reference>
<dbReference type="GeneID" id="54328426"/>
<sequence length="288" mass="31935">MAIFKLNPQNDCNMPTWKSAEMKILILGDQSTETFKALCSPQALKSSTVQDFLTQCNLALRRELSLLPRFDKAQFPDLPLHVDALQDWVQWGRTHPVLRPVLTAASQCVQILQYADTEDIDLSKHCILGSCTGLLVAAAATVGPYRSSKWIQLAVHIVCVAFRIGVHTTGVGERLTSTNESWSRTIQGKLDPELLSKFHEIEGIPLPHFAYVSATTPNSTTISGPPQTLKRFFASAVFQATGQKSISIPVFAPYHAAHLHREAEINWIIGIDDLVIYRSFQILDSSLP</sequence>
<evidence type="ECO:0000313" key="2">
    <source>
        <dbReference type="EMBL" id="KAA8647041.1"/>
    </source>
</evidence>
<gene>
    <name evidence="2" type="ORF">ATNIH1004_005724</name>
</gene>
<dbReference type="Pfam" id="PF16073">
    <property type="entry name" value="SAT"/>
    <property type="match status" value="1"/>
</dbReference>
<dbReference type="InterPro" id="IPR001227">
    <property type="entry name" value="Ac_transferase_dom_sf"/>
</dbReference>